<dbReference type="GO" id="GO:0016747">
    <property type="term" value="F:acyltransferase activity, transferring groups other than amino-acyl groups"/>
    <property type="evidence" value="ECO:0007669"/>
    <property type="project" value="InterPro"/>
</dbReference>
<dbReference type="OrthoDB" id="1952641at2"/>
<name>A0A1M6FRC4_9FIRM</name>
<dbReference type="PANTHER" id="PTHR43328">
    <property type="entry name" value="ACETYLTRANSFERASE-RELATED"/>
    <property type="match status" value="1"/>
</dbReference>
<proteinExistence type="predicted"/>
<dbReference type="Pfam" id="PF13420">
    <property type="entry name" value="Acetyltransf_4"/>
    <property type="match status" value="1"/>
</dbReference>
<dbReference type="GO" id="GO:0005840">
    <property type="term" value="C:ribosome"/>
    <property type="evidence" value="ECO:0007669"/>
    <property type="project" value="UniProtKB-KW"/>
</dbReference>
<dbReference type="PANTHER" id="PTHR43328:SF1">
    <property type="entry name" value="N-ACETYLTRANSFERASE DOMAIN-CONTAINING PROTEIN"/>
    <property type="match status" value="1"/>
</dbReference>
<protein>
    <submittedName>
        <fullName evidence="2">Ribosomal protein S18 acetylase RimI</fullName>
    </submittedName>
</protein>
<evidence type="ECO:0000313" key="3">
    <source>
        <dbReference type="Proteomes" id="UP000184442"/>
    </source>
</evidence>
<dbReference type="AlphaFoldDB" id="A0A1M6FRC4"/>
<dbReference type="EMBL" id="FQZS01000013">
    <property type="protein sequence ID" value="SHJ00159.1"/>
    <property type="molecule type" value="Genomic_DNA"/>
</dbReference>
<gene>
    <name evidence="2" type="ORF">SAMN02745176_02049</name>
</gene>
<keyword evidence="2" id="KW-0687">Ribonucleoprotein</keyword>
<accession>A0A1M6FRC4</accession>
<organism evidence="2 3">
    <name type="scientific">Lutispora thermophila DSM 19022</name>
    <dbReference type="NCBI Taxonomy" id="1122184"/>
    <lineage>
        <taxon>Bacteria</taxon>
        <taxon>Bacillati</taxon>
        <taxon>Bacillota</taxon>
        <taxon>Clostridia</taxon>
        <taxon>Lutisporales</taxon>
        <taxon>Lutisporaceae</taxon>
        <taxon>Lutispora</taxon>
    </lineage>
</organism>
<dbReference type="SUPFAM" id="SSF55729">
    <property type="entry name" value="Acyl-CoA N-acyltransferases (Nat)"/>
    <property type="match status" value="1"/>
</dbReference>
<evidence type="ECO:0000259" key="1">
    <source>
        <dbReference type="PROSITE" id="PS51186"/>
    </source>
</evidence>
<dbReference type="RefSeq" id="WP_073026111.1">
    <property type="nucleotide sequence ID" value="NZ_FQZS01000013.1"/>
</dbReference>
<dbReference type="InterPro" id="IPR000182">
    <property type="entry name" value="GNAT_dom"/>
</dbReference>
<dbReference type="Gene3D" id="3.40.630.30">
    <property type="match status" value="1"/>
</dbReference>
<dbReference type="InterPro" id="IPR016181">
    <property type="entry name" value="Acyl_CoA_acyltransferase"/>
</dbReference>
<reference evidence="2 3" key="1">
    <citation type="submission" date="2016-11" db="EMBL/GenBank/DDBJ databases">
        <authorList>
            <person name="Jaros S."/>
            <person name="Januszkiewicz K."/>
            <person name="Wedrychowicz H."/>
        </authorList>
    </citation>
    <scope>NUCLEOTIDE SEQUENCE [LARGE SCALE GENOMIC DNA]</scope>
    <source>
        <strain evidence="2 3">DSM 19022</strain>
    </source>
</reference>
<keyword evidence="3" id="KW-1185">Reference proteome</keyword>
<sequence length="152" mass="17652">MVLELYNETDDSMLATGISNRLSLDDMEEKYLEVLISSHEFFVGIFSNSVGNLIGVLKGRIDYDHSDEAWITSFIIKKDYRNEGIGYKTINAFISFMNKTYDVKKFNAGVISKNDKGINFWIKAGFKHIRTIENYIDFNDCYEDFIILRKEV</sequence>
<evidence type="ECO:0000313" key="2">
    <source>
        <dbReference type="EMBL" id="SHJ00159.1"/>
    </source>
</evidence>
<keyword evidence="2" id="KW-0689">Ribosomal protein</keyword>
<dbReference type="PROSITE" id="PS51186">
    <property type="entry name" value="GNAT"/>
    <property type="match status" value="1"/>
</dbReference>
<feature type="domain" description="N-acetyltransferase" evidence="1">
    <location>
        <begin position="1"/>
        <end position="152"/>
    </location>
</feature>
<dbReference type="CDD" id="cd04301">
    <property type="entry name" value="NAT_SF"/>
    <property type="match status" value="1"/>
</dbReference>
<dbReference type="STRING" id="1122184.SAMN02745176_02049"/>
<dbReference type="Proteomes" id="UP000184442">
    <property type="component" value="Unassembled WGS sequence"/>
</dbReference>